<dbReference type="PANTHER" id="PTHR33420:SF12">
    <property type="entry name" value="FIMBRIN-LIKE PROTEIN FIMI-RELATED"/>
    <property type="match status" value="1"/>
</dbReference>
<keyword evidence="3" id="KW-0732">Signal</keyword>
<dbReference type="AlphaFoldDB" id="A0A9P0U568"/>
<dbReference type="GO" id="GO:0009289">
    <property type="term" value="C:pilus"/>
    <property type="evidence" value="ECO:0007669"/>
    <property type="project" value="UniProtKB-SubCell"/>
</dbReference>
<reference evidence="6 7" key="1">
    <citation type="submission" date="2021-03" db="EMBL/GenBank/DDBJ databases">
        <authorList>
            <person name="Stanton E."/>
        </authorList>
    </citation>
    <scope>NUCLEOTIDE SEQUENCE [LARGE SCALE GENOMIC DNA]</scope>
    <source>
        <strain evidence="6 7">2020EL-00037</strain>
    </source>
</reference>
<dbReference type="InterPro" id="IPR036937">
    <property type="entry name" value="Adhesion_dom_fimbrial_sf"/>
</dbReference>
<evidence type="ECO:0000256" key="2">
    <source>
        <dbReference type="ARBA" id="ARBA00006671"/>
    </source>
</evidence>
<dbReference type="PANTHER" id="PTHR33420">
    <property type="entry name" value="FIMBRIAL SUBUNIT ELFA-RELATED"/>
    <property type="match status" value="1"/>
</dbReference>
<dbReference type="EMBL" id="JAGKON010000028">
    <property type="protein sequence ID" value="MBQ0602781.1"/>
    <property type="molecule type" value="Genomic_DNA"/>
</dbReference>
<dbReference type="Gene3D" id="2.60.40.3310">
    <property type="match status" value="1"/>
</dbReference>
<dbReference type="InterPro" id="IPR050263">
    <property type="entry name" value="Bact_Fimbrial_Adh_Pro"/>
</dbReference>
<protein>
    <submittedName>
        <fullName evidence="6">Type 1 fimbrial protein</fullName>
    </submittedName>
</protein>
<dbReference type="InterPro" id="IPR008966">
    <property type="entry name" value="Adhesion_dom_sf"/>
</dbReference>
<comment type="subcellular location">
    <subcellularLocation>
        <location evidence="1">Fimbrium</location>
    </subcellularLocation>
</comment>
<evidence type="ECO:0000256" key="3">
    <source>
        <dbReference type="ARBA" id="ARBA00022729"/>
    </source>
</evidence>
<evidence type="ECO:0000259" key="5">
    <source>
        <dbReference type="Pfam" id="PF00419"/>
    </source>
</evidence>
<keyword evidence="4" id="KW-0281">Fimbrium</keyword>
<sequence length="365" mass="38552">MNKYFLLLLMLVFPIYGWSCSSGANYGDVTMANLPEQILINAGSYSAGTVLYDSGRITRSNTQVWNCEGKMYARFEWSSANAGALTGDHIYTTSVPGIGLRVKVWLNITGEYDGDTDDFLPDYTEHYIGDSEFYLGKPGGFLDIYATTNYSPAYQLQLVATGGAIASNSSLSIKDPISSVSLKDSTGTMVISQLHISGTTQIKLTPMGCTAGTTALNFPMGSVKTSEFTLSSTAGSAQQTLMLSCEPGTNISMRVTATEAEGDNPNRSVIALTAGENVATGVGVQLSLNGKVIPLNTSFYLSTSSRSVTLNAGAEASYATFTYPNNPGGAAASNSLIFSTNYYKTGAEVTPGTANASGTITFTYN</sequence>
<dbReference type="RefSeq" id="WP_023320183.1">
    <property type="nucleotide sequence ID" value="NZ_ABJAKY020000005.1"/>
</dbReference>
<dbReference type="Pfam" id="PF00419">
    <property type="entry name" value="Fimbrial"/>
    <property type="match status" value="1"/>
</dbReference>
<dbReference type="GO" id="GO:0043709">
    <property type="term" value="P:cell adhesion involved in single-species biofilm formation"/>
    <property type="evidence" value="ECO:0007669"/>
    <property type="project" value="TreeGrafter"/>
</dbReference>
<evidence type="ECO:0000313" key="7">
    <source>
        <dbReference type="Proteomes" id="UP000673434"/>
    </source>
</evidence>
<accession>A0A9P0U568</accession>
<dbReference type="NCBIfam" id="NF011820">
    <property type="entry name" value="PRK15292.1"/>
    <property type="match status" value="1"/>
</dbReference>
<evidence type="ECO:0000256" key="1">
    <source>
        <dbReference type="ARBA" id="ARBA00004561"/>
    </source>
</evidence>
<keyword evidence="7" id="KW-1185">Reference proteome</keyword>
<dbReference type="Gene3D" id="2.60.40.1090">
    <property type="entry name" value="Fimbrial-type adhesion domain"/>
    <property type="match status" value="1"/>
</dbReference>
<proteinExistence type="inferred from homology"/>
<organism evidence="6 7">
    <name type="scientific">Klebsiella oxytoca</name>
    <dbReference type="NCBI Taxonomy" id="571"/>
    <lineage>
        <taxon>Bacteria</taxon>
        <taxon>Pseudomonadati</taxon>
        <taxon>Pseudomonadota</taxon>
        <taxon>Gammaproteobacteria</taxon>
        <taxon>Enterobacterales</taxon>
        <taxon>Enterobacteriaceae</taxon>
        <taxon>Klebsiella/Raoultella group</taxon>
        <taxon>Klebsiella</taxon>
    </lineage>
</organism>
<evidence type="ECO:0000313" key="6">
    <source>
        <dbReference type="EMBL" id="MBQ0602781.1"/>
    </source>
</evidence>
<evidence type="ECO:0000256" key="4">
    <source>
        <dbReference type="ARBA" id="ARBA00023263"/>
    </source>
</evidence>
<feature type="domain" description="Fimbrial-type adhesion" evidence="5">
    <location>
        <begin position="209"/>
        <end position="364"/>
    </location>
</feature>
<comment type="caution">
    <text evidence="6">The sequence shown here is derived from an EMBL/GenBank/DDBJ whole genome shotgun (WGS) entry which is preliminary data.</text>
</comment>
<comment type="similarity">
    <text evidence="2">Belongs to the fimbrial protein family.</text>
</comment>
<name>A0A9P0U568_KLEOX</name>
<dbReference type="InterPro" id="IPR000259">
    <property type="entry name" value="Adhesion_dom_fimbrial"/>
</dbReference>
<dbReference type="Proteomes" id="UP000673434">
    <property type="component" value="Unassembled WGS sequence"/>
</dbReference>
<gene>
    <name evidence="6" type="ORF">J7S78_23505</name>
</gene>
<dbReference type="SUPFAM" id="SSF49401">
    <property type="entry name" value="Bacterial adhesins"/>
    <property type="match status" value="1"/>
</dbReference>